<feature type="domain" description="IPT/TIG" evidence="2">
    <location>
        <begin position="32"/>
        <end position="108"/>
    </location>
</feature>
<accession>A0A0A2MKE6</accession>
<dbReference type="CDD" id="cd00102">
    <property type="entry name" value="IPT"/>
    <property type="match status" value="1"/>
</dbReference>
<dbReference type="SUPFAM" id="SSF48726">
    <property type="entry name" value="Immunoglobulin"/>
    <property type="match status" value="1"/>
</dbReference>
<proteinExistence type="predicted"/>
<dbReference type="OrthoDB" id="1391397at2"/>
<comment type="caution">
    <text evidence="3">The sequence shown here is derived from an EMBL/GenBank/DDBJ whole genome shotgun (WGS) entry which is preliminary data.</text>
</comment>
<dbReference type="Proteomes" id="UP000030111">
    <property type="component" value="Unassembled WGS sequence"/>
</dbReference>
<dbReference type="eggNOG" id="COG3291">
    <property type="taxonomic scope" value="Bacteria"/>
</dbReference>
<dbReference type="SUPFAM" id="SSF81296">
    <property type="entry name" value="E set domains"/>
    <property type="match status" value="1"/>
</dbReference>
<dbReference type="STRING" id="1121898.GCA_000422725_03600"/>
<evidence type="ECO:0000259" key="2">
    <source>
        <dbReference type="Pfam" id="PF01833"/>
    </source>
</evidence>
<feature type="signal peptide" evidence="1">
    <location>
        <begin position="1"/>
        <end position="26"/>
    </location>
</feature>
<dbReference type="eggNOG" id="COG3386">
    <property type="taxonomic scope" value="Bacteria"/>
</dbReference>
<protein>
    <recommendedName>
        <fullName evidence="2">IPT/TIG domain-containing protein</fullName>
    </recommendedName>
</protein>
<dbReference type="InterPro" id="IPR013783">
    <property type="entry name" value="Ig-like_fold"/>
</dbReference>
<keyword evidence="4" id="KW-1185">Reference proteome</keyword>
<organism evidence="3 4">
    <name type="scientific">Flavobacterium subsaxonicum WB 4.1-42 = DSM 21790</name>
    <dbReference type="NCBI Taxonomy" id="1121898"/>
    <lineage>
        <taxon>Bacteria</taxon>
        <taxon>Pseudomonadati</taxon>
        <taxon>Bacteroidota</taxon>
        <taxon>Flavobacteriia</taxon>
        <taxon>Flavobacteriales</taxon>
        <taxon>Flavobacteriaceae</taxon>
        <taxon>Flavobacterium</taxon>
    </lineage>
</organism>
<evidence type="ECO:0000313" key="4">
    <source>
        <dbReference type="Proteomes" id="UP000030111"/>
    </source>
</evidence>
<dbReference type="EMBL" id="JRLY01000013">
    <property type="protein sequence ID" value="KGO91963.1"/>
    <property type="molecule type" value="Genomic_DNA"/>
</dbReference>
<name>A0A0A2MKE6_9FLAO</name>
<keyword evidence="1" id="KW-0732">Signal</keyword>
<dbReference type="InterPro" id="IPR002909">
    <property type="entry name" value="IPT_dom"/>
</dbReference>
<reference evidence="3 4" key="1">
    <citation type="submission" date="2013-09" db="EMBL/GenBank/DDBJ databases">
        <authorList>
            <person name="Zeng Z."/>
            <person name="Chen C."/>
        </authorList>
    </citation>
    <scope>NUCLEOTIDE SEQUENCE [LARGE SCALE GENOMIC DNA]</scope>
    <source>
        <strain evidence="3 4">WB 4.1-42</strain>
    </source>
</reference>
<evidence type="ECO:0000256" key="1">
    <source>
        <dbReference type="SAM" id="SignalP"/>
    </source>
</evidence>
<dbReference type="InterPro" id="IPR036179">
    <property type="entry name" value="Ig-like_dom_sf"/>
</dbReference>
<dbReference type="Pfam" id="PF01833">
    <property type="entry name" value="TIG"/>
    <property type="match status" value="1"/>
</dbReference>
<dbReference type="eggNOG" id="COG1520">
    <property type="taxonomic scope" value="Bacteria"/>
</dbReference>
<feature type="chain" id="PRO_5001992330" description="IPT/TIG domain-containing protein" evidence="1">
    <location>
        <begin position="27"/>
        <end position="1558"/>
    </location>
</feature>
<evidence type="ECO:0000313" key="3">
    <source>
        <dbReference type="EMBL" id="KGO91963.1"/>
    </source>
</evidence>
<dbReference type="RefSeq" id="WP_026989701.1">
    <property type="nucleotide sequence ID" value="NZ_AUGP01000001.1"/>
</dbReference>
<dbReference type="Pfam" id="PF13585">
    <property type="entry name" value="CHU_C"/>
    <property type="match status" value="1"/>
</dbReference>
<dbReference type="NCBIfam" id="TIGR04131">
    <property type="entry name" value="Bac_Flav_CTERM"/>
    <property type="match status" value="1"/>
</dbReference>
<dbReference type="Gene3D" id="2.60.40.10">
    <property type="entry name" value="Immunoglobulins"/>
    <property type="match status" value="2"/>
</dbReference>
<sequence>MKRKITPSRINPFMFFLFLINTLAFAQPCLPPVVASFSPASGPANTVVTITGVGFESGTGTSAILFNGMASSGFTVVSNTQIKAVVPENGTTGSISVITNGCTATTSSFTVFNSVCASATASITAQPASQAICEGSQAQFSVALSNSSGFTYQWKMLTGNSWISISDNGYFSGSNTATLTINNTPLAYNSAQFYCEATSVGCSLVSNATQLTVSPLPVVIYLPVQPTCLITSGSVLIVPLVGNDLLYSIDGTNFQSGTTFSNLTPGQYTLTVKTSANCTTTMPFTIDPLPTLPAVANVTLTQPDCNGITTGSITINSPIDLGLNYSIDGTNFQSGTTFTDLAPGTYTVTVMTALGCISVSATITINEVPLIPAVATTSATQASCTVPTGTITVTAPTGTGLTYSINGTDFQSSPVFTGLAAGTYSITTQSTGGCTSVTTPITINVAPIAPVVATTTVTQPTCDVATGSITITSPTGAGLEYSIDGTSFQSGTTFANLAAGIYTITTQTTDGCTSQTTPITINQAPIVPVVATTTVAQPSCTVPTGTITVSAPTGAGLTYSINGTDFQSSPVFAGLAPGSYTITTQSTGSCTSESASVTINAAPTVPVVATTTVTQPTCIVATGSITVTNPTGADVTYSLDGTTFQSEATFTNLAAGTYTITTQNAGGCTSETSEITINIAPTVPAVATATAIQPTCIIPSGRIDVTAPTGTGILYSIDGTTFQTGSSFANLAPGNYIITVQNAGGCTSQTTAITINEVPLAPAVATTTVAQPTCTVTSGTITITNPGTGLTYSIDGTTFQSGTTFANLTEGTYTVTTLSADGCTSETATITINAAPVVPAVATTTVTQPTCTVATGTIAITAPTGAGLTYSIDGTTFQSTTTFANLTEGSYTVTVQNATGCTSTSTITINQAPTAPALAVATVTQPTCTVAGGTIVISSPTGTGLTYSINDTTFQTGTTFANVAEGSYTITVQNAAGCISQSLPVTINAAPTAPAVATTTVVQPGCVVKGSITVTAPLEAGLMYSIDGVNYQPEALFGNLDPGIYNVTVMNVAGCTSQTTAIILNPIPAPPAAPVTTVTQPNCTGITTGTIEITSPTGTDLTYSIDGTTYQAGTTFANLTTGTYNVTVQNAAGCTSAAAQVTIVAPVTPAVASFTPVQPTCTTPGSIVVTAPLGAQYTYSIDGTNYQASATFANVQGGTYTLTVMAQGGCTSATAPITINNAPAPAVATTYVIQPTCLNSFGSIMVTSPIGSEYTYSINGGLTYQSNVLFDNLVTDNYTITVSGNGCTSVTPVIHIDAVPEIPTNITVNVIQPTCTSAMGGTIVVSTPPGATYTYSIDGVNYQTSGNFNAFPGTYNVTVKSAGGCVSQAIPTVVNPASGEILITSTEGCRQVGLTSGYVAEVTLVDAAFADVVYYTWKDANGNVVSNDSYFNVTQYANDKGLTSSNYPLAFTATVTSLGGCQSTLSFNVASTFCDIPKGISPNNDGMNDNFDLTGLNASKLSIFNRYGKEVYSKSSYKDEWFGQTDNDEELPTGTYYYVIDTTAGNKTGWVYINRQDK</sequence>
<dbReference type="InterPro" id="IPR014756">
    <property type="entry name" value="Ig_E-set"/>
</dbReference>
<dbReference type="InterPro" id="IPR026341">
    <property type="entry name" value="T9SS_type_B"/>
</dbReference>
<gene>
    <name evidence="3" type="ORF">Q766_15070</name>
</gene>